<reference evidence="1" key="1">
    <citation type="submission" date="2021-02" db="EMBL/GenBank/DDBJ databases">
        <authorList>
            <person name="Nowell W R."/>
        </authorList>
    </citation>
    <scope>NUCLEOTIDE SEQUENCE</scope>
</reference>
<evidence type="ECO:0008006" key="3">
    <source>
        <dbReference type="Google" id="ProtNLM"/>
    </source>
</evidence>
<dbReference type="EMBL" id="CAJNYV010001010">
    <property type="protein sequence ID" value="CAF3398334.1"/>
    <property type="molecule type" value="Genomic_DNA"/>
</dbReference>
<gene>
    <name evidence="1" type="ORF">KIK155_LOCUS7875</name>
</gene>
<accession>A0A818A2A8</accession>
<evidence type="ECO:0000313" key="2">
    <source>
        <dbReference type="Proteomes" id="UP000663865"/>
    </source>
</evidence>
<sequence>MVSSYSIQSLLKHNHKLERTVISLIRVNITNTGNMAGDDIVLAYITLPNTIDRQIVPFKQLFGFEPVLTIPQNSTKWPHHGFYCITIARQLMLSIEFNGRSDRWA</sequence>
<dbReference type="InterPro" id="IPR013783">
    <property type="entry name" value="Ig-like_fold"/>
</dbReference>
<evidence type="ECO:0000313" key="1">
    <source>
        <dbReference type="EMBL" id="CAF3398334.1"/>
    </source>
</evidence>
<dbReference type="Gene3D" id="2.60.40.10">
    <property type="entry name" value="Immunoglobulins"/>
    <property type="match status" value="1"/>
</dbReference>
<dbReference type="Proteomes" id="UP000663865">
    <property type="component" value="Unassembled WGS sequence"/>
</dbReference>
<proteinExistence type="predicted"/>
<organism evidence="1 2">
    <name type="scientific">Rotaria socialis</name>
    <dbReference type="NCBI Taxonomy" id="392032"/>
    <lineage>
        <taxon>Eukaryota</taxon>
        <taxon>Metazoa</taxon>
        <taxon>Spiralia</taxon>
        <taxon>Gnathifera</taxon>
        <taxon>Rotifera</taxon>
        <taxon>Eurotatoria</taxon>
        <taxon>Bdelloidea</taxon>
        <taxon>Philodinida</taxon>
        <taxon>Philodinidae</taxon>
        <taxon>Rotaria</taxon>
    </lineage>
</organism>
<comment type="caution">
    <text evidence="1">The sequence shown here is derived from an EMBL/GenBank/DDBJ whole genome shotgun (WGS) entry which is preliminary data.</text>
</comment>
<dbReference type="AlphaFoldDB" id="A0A818A2A8"/>
<protein>
    <recommendedName>
        <fullName evidence="3">Fibronectin type III-like domain-containing protein</fullName>
    </recommendedName>
</protein>
<name>A0A818A2A8_9BILA</name>